<keyword evidence="2 5" id="KW-0378">Hydrolase</keyword>
<dbReference type="InterPro" id="IPR006311">
    <property type="entry name" value="TAT_signal"/>
</dbReference>
<reference evidence="5 6" key="1">
    <citation type="submission" date="2016-10" db="EMBL/GenBank/DDBJ databases">
        <authorList>
            <person name="de Groot N.N."/>
        </authorList>
    </citation>
    <scope>NUCLEOTIDE SEQUENCE [LARGE SCALE GENOMIC DNA]</scope>
    <source>
        <strain evidence="5 6">DSM 44993</strain>
    </source>
</reference>
<organism evidence="5 6">
    <name type="scientific">Amycolatopsis saalfeldensis</name>
    <dbReference type="NCBI Taxonomy" id="394193"/>
    <lineage>
        <taxon>Bacteria</taxon>
        <taxon>Bacillati</taxon>
        <taxon>Actinomycetota</taxon>
        <taxon>Actinomycetes</taxon>
        <taxon>Pseudonocardiales</taxon>
        <taxon>Pseudonocardiaceae</taxon>
        <taxon>Amycolatopsis</taxon>
    </lineage>
</organism>
<evidence type="ECO:0000256" key="1">
    <source>
        <dbReference type="ARBA" id="ARBA00007401"/>
    </source>
</evidence>
<dbReference type="RefSeq" id="WP_091615797.1">
    <property type="nucleotide sequence ID" value="NZ_FOEF01000003.1"/>
</dbReference>
<dbReference type="Pfam" id="PF18368">
    <property type="entry name" value="Ig_GlcNase"/>
    <property type="match status" value="1"/>
</dbReference>
<dbReference type="OrthoDB" id="9758603at2"/>
<dbReference type="Proteomes" id="UP000198582">
    <property type="component" value="Unassembled WGS sequence"/>
</dbReference>
<dbReference type="SUPFAM" id="SSF49785">
    <property type="entry name" value="Galactose-binding domain-like"/>
    <property type="match status" value="3"/>
</dbReference>
<proteinExistence type="inferred from homology"/>
<name>A0A1H8UUN3_9PSEU</name>
<dbReference type="EMBL" id="FOEF01000003">
    <property type="protein sequence ID" value="SEP06871.1"/>
    <property type="molecule type" value="Genomic_DNA"/>
</dbReference>
<dbReference type="Pfam" id="PF22666">
    <property type="entry name" value="Glyco_hydro_2_N2"/>
    <property type="match status" value="1"/>
</dbReference>
<dbReference type="InterPro" id="IPR054593">
    <property type="entry name" value="Beta-mannosidase-like_N2"/>
</dbReference>
<dbReference type="PANTHER" id="PTHR43536:SF1">
    <property type="entry name" value="MANNOSYLGLYCOPROTEIN ENDO-BETA-MANNOSIDASE"/>
    <property type="match status" value="1"/>
</dbReference>
<dbReference type="AlphaFoldDB" id="A0A1H8UUN3"/>
<evidence type="ECO:0000259" key="4">
    <source>
        <dbReference type="PROSITE" id="PS50022"/>
    </source>
</evidence>
<dbReference type="InterPro" id="IPR041351">
    <property type="entry name" value="Ig_GlcNase"/>
</dbReference>
<evidence type="ECO:0000313" key="5">
    <source>
        <dbReference type="EMBL" id="SEP06871.1"/>
    </source>
</evidence>
<evidence type="ECO:0000313" key="6">
    <source>
        <dbReference type="Proteomes" id="UP000198582"/>
    </source>
</evidence>
<dbReference type="PROSITE" id="PS51318">
    <property type="entry name" value="TAT"/>
    <property type="match status" value="1"/>
</dbReference>
<dbReference type="InterPro" id="IPR036156">
    <property type="entry name" value="Beta-gal/glucu_dom_sf"/>
</dbReference>
<evidence type="ECO:0000256" key="2">
    <source>
        <dbReference type="ARBA" id="ARBA00022801"/>
    </source>
</evidence>
<dbReference type="InterPro" id="IPR043534">
    <property type="entry name" value="EBDG/EBM"/>
</dbReference>
<evidence type="ECO:0000256" key="3">
    <source>
        <dbReference type="ARBA" id="ARBA00023295"/>
    </source>
</evidence>
<comment type="similarity">
    <text evidence="1">Belongs to the glycosyl hydrolase 2 family.</text>
</comment>
<dbReference type="InterPro" id="IPR006102">
    <property type="entry name" value="Ig-like_GH2"/>
</dbReference>
<accession>A0A1H8UUN3</accession>
<dbReference type="PANTHER" id="PTHR43536">
    <property type="entry name" value="MANNOSYLGLYCOPROTEIN ENDO-BETA-MANNOSIDASE"/>
    <property type="match status" value="1"/>
</dbReference>
<dbReference type="InterPro" id="IPR000421">
    <property type="entry name" value="FA58C"/>
</dbReference>
<dbReference type="InterPro" id="IPR008979">
    <property type="entry name" value="Galactose-bd-like_sf"/>
</dbReference>
<dbReference type="SUPFAM" id="SSF49303">
    <property type="entry name" value="beta-Galactosidase/glucuronidase domain"/>
    <property type="match status" value="3"/>
</dbReference>
<dbReference type="GO" id="GO:0004553">
    <property type="term" value="F:hydrolase activity, hydrolyzing O-glycosyl compounds"/>
    <property type="evidence" value="ECO:0007669"/>
    <property type="project" value="InterPro"/>
</dbReference>
<dbReference type="Gene3D" id="3.20.20.80">
    <property type="entry name" value="Glycosidases"/>
    <property type="match status" value="1"/>
</dbReference>
<gene>
    <name evidence="5" type="ORF">SAMN04489732_103473</name>
</gene>
<feature type="domain" description="F5/8 type C" evidence="4">
    <location>
        <begin position="613"/>
        <end position="707"/>
    </location>
</feature>
<keyword evidence="3" id="KW-0326">Glycosidase</keyword>
<dbReference type="Gene3D" id="2.60.40.10">
    <property type="entry name" value="Immunoglobulins"/>
    <property type="match status" value="2"/>
</dbReference>
<dbReference type="SUPFAM" id="SSF51445">
    <property type="entry name" value="(Trans)glycosidases"/>
    <property type="match status" value="1"/>
</dbReference>
<feature type="domain" description="F5/8 type C" evidence="4">
    <location>
        <begin position="51"/>
        <end position="215"/>
    </location>
</feature>
<dbReference type="PROSITE" id="PS50022">
    <property type="entry name" value="FA58C_3"/>
    <property type="match status" value="2"/>
</dbReference>
<protein>
    <submittedName>
        <fullName evidence="5">Glycosyl hydrolases family 2</fullName>
    </submittedName>
</protein>
<dbReference type="Pfam" id="PF00703">
    <property type="entry name" value="Glyco_hydro_2"/>
    <property type="match status" value="1"/>
</dbReference>
<dbReference type="InterPro" id="IPR017853">
    <property type="entry name" value="GH"/>
</dbReference>
<dbReference type="Pfam" id="PF22633">
    <property type="entry name" value="F5_F8_type_C_2"/>
    <property type="match status" value="1"/>
</dbReference>
<dbReference type="Gene3D" id="2.60.120.260">
    <property type="entry name" value="Galactose-binding domain-like"/>
    <property type="match status" value="2"/>
</dbReference>
<dbReference type="GO" id="GO:0005975">
    <property type="term" value="P:carbohydrate metabolic process"/>
    <property type="evidence" value="ECO:0007669"/>
    <property type="project" value="InterPro"/>
</dbReference>
<sequence length="1212" mass="130420">MAHGDGTGPEQALSRRRVLSAGTGLLAGFGLAAVLPGIAEAATAVGAAPADGQAGHGVTDLALFRPVQVSSTDYAATPAEFAVDGLAQVGVAGSGWRAAPGDGPWIVVDLQGQCQISSVVLTFEARPGDPAFDGSGSRTNTKGTEIQSSYAVALDLDVSADGKSWRTVHHTDSGTGGVQTVPLDPVVSARWVRLSASRLSTTNPLGLNGFQVYGTSREPRPPVHGWTSWPVRDRDDPPALNVAADGTAALESGWVLTMQDWAPSTDGAVLSVLGVDTRGWLPATVPGTVLASLVEQGQLPDPVAGMNNMHVPEALSRHDWWYRRRFAVPRGLDTGAGRHVWLEFDGVNHEADIWLNGAHVGSLAHPFGRAALDVTAALHRTGDQALAVKISPMPLPGSPGDKGPAGQSFVDAGTTMFASSPTYLAVSGWDWMPAVRDRVSGIWNHVRLRSTGDAVLGDARVDTVLPNLPDTGSAEVTISVPVRNAGGVAQRVQVTAEFDGVRVSTTVTVAPGQETVAVFAPAAFPQLRLKNPKLWWPNGYGDPALHDLTLTAAIGRTVSDRKAVQFGLRQIGYQYDQPIVIVDGRAGQKVDLGAQNARYVRMQGGKRATGWGFSLWTLSVVDSKAPGTDLALRKTATSSSVADGNPPANAVDGDPQTRWTSAYQDGEWIQVDLGAATAFDQAVLTWETAYAATFKIQVSQDGTTWTDAASVDNSAKPLTILVNGVKIFIRGGSWGWDELLRRMPAERMDAVVAMHRDMNFTLIRNWVGSSYREELFAACDKYGILLWNEFWDGWSTDPANHDSYLAQAEDTVLRYRHHACATVWFGCNEGNPPAVIDQALRDIVTHNTDLLYQSNSAGGVITGDGPYHWLDPKQYFTGEATGGKSGFWSEIGLPTVSVAESMRNLVGKDDPGWPIGAPWFLHDWSSNGNQSPQTYLAAIDARLAPSTSLEEFARKAQFVNYESMRAIFEAWNAKLWNDATGVLLWMSHPAWHSTVWQTYDYDLDVNGSYYGSRKGCEARHVQADLSTWQVLAVNHTPGALAGATVTAQLYGLDGQALGAPSVQKVDVAPISTAPAFTVPFTADQPALHLLRLRMTGADGTVISENTYWRYRTDTAMQGLNQLARTQLSADLRATGRGGYTTTVRNTGRTAAAMVRLSLRERNGTDRVLPTLYGDNYFWLLPGESRTITVDPRRPVDHPRLRVEAYNVPAKLA</sequence>
<dbReference type="Pfam" id="PF00754">
    <property type="entry name" value="F5_F8_type_C"/>
    <property type="match status" value="1"/>
</dbReference>
<keyword evidence="6" id="KW-1185">Reference proteome</keyword>
<dbReference type="InterPro" id="IPR013783">
    <property type="entry name" value="Ig-like_fold"/>
</dbReference>
<dbReference type="STRING" id="394193.SAMN04489732_103473"/>